<evidence type="ECO:0000256" key="2">
    <source>
        <dbReference type="ARBA" id="ARBA00022737"/>
    </source>
</evidence>
<evidence type="ECO:0000313" key="8">
    <source>
        <dbReference type="EMBL" id="KAJ8909759.1"/>
    </source>
</evidence>
<feature type="domain" description="C2H2-type" evidence="7">
    <location>
        <begin position="206"/>
        <end position="233"/>
    </location>
</feature>
<dbReference type="PROSITE" id="PS00028">
    <property type="entry name" value="ZINC_FINGER_C2H2_1"/>
    <property type="match status" value="6"/>
</dbReference>
<keyword evidence="1" id="KW-0479">Metal-binding</keyword>
<gene>
    <name evidence="8" type="ORF">NQ315_014445</name>
</gene>
<dbReference type="PROSITE" id="PS50157">
    <property type="entry name" value="ZINC_FINGER_C2H2_2"/>
    <property type="match status" value="6"/>
</dbReference>
<dbReference type="AlphaFoldDB" id="A0AAV8V6F0"/>
<dbReference type="FunFam" id="3.30.160.60:FF:000446">
    <property type="entry name" value="Zinc finger protein"/>
    <property type="match status" value="1"/>
</dbReference>
<evidence type="ECO:0000256" key="5">
    <source>
        <dbReference type="ARBA" id="ARBA00023242"/>
    </source>
</evidence>
<dbReference type="InterPro" id="IPR013087">
    <property type="entry name" value="Znf_C2H2_type"/>
</dbReference>
<feature type="domain" description="C2H2-type" evidence="7">
    <location>
        <begin position="425"/>
        <end position="447"/>
    </location>
</feature>
<dbReference type="Proteomes" id="UP001159042">
    <property type="component" value="Unassembled WGS sequence"/>
</dbReference>
<dbReference type="GO" id="GO:0005634">
    <property type="term" value="C:nucleus"/>
    <property type="evidence" value="ECO:0007669"/>
    <property type="project" value="UniProtKB-ARBA"/>
</dbReference>
<reference evidence="8 9" key="1">
    <citation type="journal article" date="2023" name="Insect Mol. Biol.">
        <title>Genome sequencing provides insights into the evolution of gene families encoding plant cell wall-degrading enzymes in longhorned beetles.</title>
        <authorList>
            <person name="Shin N.R."/>
            <person name="Okamura Y."/>
            <person name="Kirsch R."/>
            <person name="Pauchet Y."/>
        </authorList>
    </citation>
    <scope>NUCLEOTIDE SEQUENCE [LARGE SCALE GENOMIC DNA]</scope>
    <source>
        <strain evidence="8">EAD_L_NR</strain>
    </source>
</reference>
<dbReference type="FunFam" id="3.30.160.60:FF:000624">
    <property type="entry name" value="zinc finger protein 697"/>
    <property type="match status" value="2"/>
</dbReference>
<feature type="domain" description="C2H2-type" evidence="7">
    <location>
        <begin position="385"/>
        <end position="412"/>
    </location>
</feature>
<evidence type="ECO:0000256" key="6">
    <source>
        <dbReference type="PROSITE-ProRule" id="PRU00042"/>
    </source>
</evidence>
<dbReference type="GO" id="GO:0008270">
    <property type="term" value="F:zinc ion binding"/>
    <property type="evidence" value="ECO:0007669"/>
    <property type="project" value="UniProtKB-KW"/>
</dbReference>
<feature type="domain" description="C2H2-type" evidence="7">
    <location>
        <begin position="263"/>
        <end position="290"/>
    </location>
</feature>
<dbReference type="Gene3D" id="3.30.160.60">
    <property type="entry name" value="Classic Zinc Finger"/>
    <property type="match status" value="6"/>
</dbReference>
<organism evidence="8 9">
    <name type="scientific">Exocentrus adspersus</name>
    <dbReference type="NCBI Taxonomy" id="1586481"/>
    <lineage>
        <taxon>Eukaryota</taxon>
        <taxon>Metazoa</taxon>
        <taxon>Ecdysozoa</taxon>
        <taxon>Arthropoda</taxon>
        <taxon>Hexapoda</taxon>
        <taxon>Insecta</taxon>
        <taxon>Pterygota</taxon>
        <taxon>Neoptera</taxon>
        <taxon>Endopterygota</taxon>
        <taxon>Coleoptera</taxon>
        <taxon>Polyphaga</taxon>
        <taxon>Cucujiformia</taxon>
        <taxon>Chrysomeloidea</taxon>
        <taxon>Cerambycidae</taxon>
        <taxon>Lamiinae</taxon>
        <taxon>Acanthocinini</taxon>
        <taxon>Exocentrus</taxon>
    </lineage>
</organism>
<evidence type="ECO:0000256" key="4">
    <source>
        <dbReference type="ARBA" id="ARBA00022833"/>
    </source>
</evidence>
<evidence type="ECO:0000256" key="1">
    <source>
        <dbReference type="ARBA" id="ARBA00022723"/>
    </source>
</evidence>
<accession>A0AAV8V6F0</accession>
<dbReference type="Pfam" id="PF00096">
    <property type="entry name" value="zf-C2H2"/>
    <property type="match status" value="4"/>
</dbReference>
<name>A0AAV8V6F0_9CUCU</name>
<keyword evidence="4" id="KW-0862">Zinc</keyword>
<evidence type="ECO:0000256" key="3">
    <source>
        <dbReference type="ARBA" id="ARBA00022771"/>
    </source>
</evidence>
<dbReference type="GO" id="GO:0048598">
    <property type="term" value="P:embryonic morphogenesis"/>
    <property type="evidence" value="ECO:0007669"/>
    <property type="project" value="UniProtKB-ARBA"/>
</dbReference>
<dbReference type="PANTHER" id="PTHR24377">
    <property type="entry name" value="IP01015P-RELATED"/>
    <property type="match status" value="1"/>
</dbReference>
<feature type="domain" description="C2H2-type" evidence="7">
    <location>
        <begin position="330"/>
        <end position="358"/>
    </location>
</feature>
<keyword evidence="3 6" id="KW-0863">Zinc-finger</keyword>
<dbReference type="SUPFAM" id="SSF57667">
    <property type="entry name" value="beta-beta-alpha zinc fingers"/>
    <property type="match status" value="5"/>
</dbReference>
<keyword evidence="5" id="KW-0539">Nucleus</keyword>
<keyword evidence="2" id="KW-0677">Repeat</keyword>
<evidence type="ECO:0000313" key="9">
    <source>
        <dbReference type="Proteomes" id="UP001159042"/>
    </source>
</evidence>
<evidence type="ECO:0000259" key="7">
    <source>
        <dbReference type="PROSITE" id="PS50157"/>
    </source>
</evidence>
<sequence>MSMLNTKQVQNENGFPLQICHECIDLLKSAYIFKLKFEESSAILKKHLSTIASVDRLLSTKSNNSNGIDPNINNEFSDNVDNRENIKHFKQTKYINNEYDNETECENKKPDLEYLLEIPILYPCPICTKEVPAKELKKHAHNHKALEKYLSIPKVKDNVKFYANSRPHLSFFKQTEISHKCPFCNKYFHSHQFRVHVDNHRNKDEFKCEKCDRVFRKLNHLNTHRVRHLKEYPYKCDQCGKGFVIKRNYECHMLTHTNNELPHECNHCSRRFSNPEHLHRHQIIHTENVSYSVKYRVCKCRHCLKTFKDKEKLKSHTCIPVSMGLAANRYNCKMCDKVFQHSSSLYSHIRNNHKCKNTKMLCSVCGHYVSNIYNHMIRHTGEKPYHCHLCVKRFAYKPQLKQHLLVHSGLKPFVHERIHKGDRRHICPVCNKGFLEKSYLRKHMNIHKNCCISKQYTLSATEYCYNMSITSSEYLPYLNSLIPVDRLLISLVLKTSWTEGFYREIIP</sequence>
<dbReference type="FunFam" id="3.30.160.60:FF:000100">
    <property type="entry name" value="Zinc finger 45-like"/>
    <property type="match status" value="1"/>
</dbReference>
<proteinExistence type="predicted"/>
<dbReference type="EMBL" id="JANEYG010000420">
    <property type="protein sequence ID" value="KAJ8909759.1"/>
    <property type="molecule type" value="Genomic_DNA"/>
</dbReference>
<dbReference type="InterPro" id="IPR036236">
    <property type="entry name" value="Znf_C2H2_sf"/>
</dbReference>
<feature type="domain" description="C2H2-type" evidence="7">
    <location>
        <begin position="234"/>
        <end position="261"/>
    </location>
</feature>
<dbReference type="SMART" id="SM00355">
    <property type="entry name" value="ZnF_C2H2"/>
    <property type="match status" value="9"/>
</dbReference>
<keyword evidence="9" id="KW-1185">Reference proteome</keyword>
<dbReference type="InterPro" id="IPR050826">
    <property type="entry name" value="Krueppel_C2H2_ZnFinger"/>
</dbReference>
<comment type="caution">
    <text evidence="8">The sequence shown here is derived from an EMBL/GenBank/DDBJ whole genome shotgun (WGS) entry which is preliminary data.</text>
</comment>
<protein>
    <recommendedName>
        <fullName evidence="7">C2H2-type domain-containing protein</fullName>
    </recommendedName>
</protein>